<dbReference type="AlphaFoldDB" id="A0A6U2QNV0"/>
<organism evidence="2">
    <name type="scientific">Leptocylindrus danicus</name>
    <dbReference type="NCBI Taxonomy" id="163516"/>
    <lineage>
        <taxon>Eukaryota</taxon>
        <taxon>Sar</taxon>
        <taxon>Stramenopiles</taxon>
        <taxon>Ochrophyta</taxon>
        <taxon>Bacillariophyta</taxon>
        <taxon>Coscinodiscophyceae</taxon>
        <taxon>Chaetocerotophycidae</taxon>
        <taxon>Leptocylindrales</taxon>
        <taxon>Leptocylindraceae</taxon>
        <taxon>Leptocylindrus</taxon>
    </lineage>
</organism>
<dbReference type="EMBL" id="HBGY01023145">
    <property type="protein sequence ID" value="CAD9594659.1"/>
    <property type="molecule type" value="Transcribed_RNA"/>
</dbReference>
<name>A0A6U2QNV0_9STRA</name>
<sequence length="115" mass="13073">MSSIFCPIVTTSIQSQIISPSAKSRWFLCWCHLFEKCFSVRVLSILFQAHCVCAENNVIGDDERSCSGECFQFVCFVLFMSDMCLQMLNLFIAVGYGQVKGSIIDERETVLTAYW</sequence>
<reference evidence="2" key="1">
    <citation type="submission" date="2021-01" db="EMBL/GenBank/DDBJ databases">
        <authorList>
            <person name="Corre E."/>
            <person name="Pelletier E."/>
            <person name="Niang G."/>
            <person name="Scheremetjew M."/>
            <person name="Finn R."/>
            <person name="Kale V."/>
            <person name="Holt S."/>
            <person name="Cochrane G."/>
            <person name="Meng A."/>
            <person name="Brown T."/>
            <person name="Cohen L."/>
        </authorList>
    </citation>
    <scope>NUCLEOTIDE SEQUENCE</scope>
    <source>
        <strain evidence="2">B650</strain>
    </source>
</reference>
<gene>
    <name evidence="1" type="ORF">LDAN0321_LOCUS14591</name>
    <name evidence="2" type="ORF">LDAN0321_LOCUS14592</name>
</gene>
<accession>A0A6U2QNV0</accession>
<protein>
    <submittedName>
        <fullName evidence="2">Uncharacterized protein</fullName>
    </submittedName>
</protein>
<proteinExistence type="predicted"/>
<evidence type="ECO:0000313" key="2">
    <source>
        <dbReference type="EMBL" id="CAD9594663.1"/>
    </source>
</evidence>
<dbReference type="EMBL" id="HBGY01023146">
    <property type="protein sequence ID" value="CAD9594663.1"/>
    <property type="molecule type" value="Transcribed_RNA"/>
</dbReference>
<evidence type="ECO:0000313" key="1">
    <source>
        <dbReference type="EMBL" id="CAD9594659.1"/>
    </source>
</evidence>